<organism evidence="2 3">
    <name type="scientific">Megasphaera lornae</name>
    <dbReference type="NCBI Taxonomy" id="1000568"/>
    <lineage>
        <taxon>Bacteria</taxon>
        <taxon>Bacillati</taxon>
        <taxon>Bacillota</taxon>
        <taxon>Negativicutes</taxon>
        <taxon>Veillonellales</taxon>
        <taxon>Veillonellaceae</taxon>
        <taxon>Megasphaera</taxon>
    </lineage>
</organism>
<dbReference type="Pfam" id="PF04851">
    <property type="entry name" value="ResIII"/>
    <property type="match status" value="1"/>
</dbReference>
<keyword evidence="3" id="KW-1185">Reference proteome</keyword>
<proteinExistence type="predicted"/>
<name>A0ABN0CZX5_9FIRM</name>
<dbReference type="SUPFAM" id="SSF52540">
    <property type="entry name" value="P-loop containing nucleoside triphosphate hydrolases"/>
    <property type="match status" value="2"/>
</dbReference>
<dbReference type="InterPro" id="IPR050742">
    <property type="entry name" value="Helicase_Restrict-Modif_Enz"/>
</dbReference>
<dbReference type="EMBL" id="AFIJ01000038">
    <property type="protein sequence ID" value="EGL39404.1"/>
    <property type="molecule type" value="Genomic_DNA"/>
</dbReference>
<reference evidence="2 3" key="1">
    <citation type="submission" date="2011-04" db="EMBL/GenBank/DDBJ databases">
        <authorList>
            <person name="Harkins D.M."/>
            <person name="Madupu R."/>
            <person name="Durkin A.S."/>
            <person name="Torralba M."/>
            <person name="Methe B."/>
            <person name="Sutton G.G."/>
            <person name="Nelson K.E."/>
        </authorList>
    </citation>
    <scope>NUCLEOTIDE SEQUENCE [LARGE SCALE GENOMIC DNA]</scope>
    <source>
        <strain evidence="2 3">UPII 199-6</strain>
    </source>
</reference>
<dbReference type="PANTHER" id="PTHR47396">
    <property type="entry name" value="TYPE I RESTRICTION ENZYME ECOKI R PROTEIN"/>
    <property type="match status" value="1"/>
</dbReference>
<dbReference type="PANTHER" id="PTHR47396:SF1">
    <property type="entry name" value="ATP-DEPENDENT HELICASE IRC3-RELATED"/>
    <property type="match status" value="1"/>
</dbReference>
<dbReference type="InterPro" id="IPR027417">
    <property type="entry name" value="P-loop_NTPase"/>
</dbReference>
<sequence>MVNPGLTINLFAFQEKAVIRLIDVTTKSDAKETVVMKAPTGSGKTIILIDYVDTYLSNVDKKTAFIWLCPGKGNLEEQSRKKMQKLSPGRKTQNLFDALLGGFPESSTTFINWELVTKKGNTAIRDSERKNLFDRIAEAHRSGIAFIVIIDEEHSNNTAKARTIIDAFAAKHTIRVSATAIENKRYEFFEIDELDVINAGLITKALYVNEGIEEHLNIDDDYDTLLDLADSKRKAIAGRYTSIGKIIRPLVLIQFPNGKPETIEAVEAKLASMGYTYENGMVSKWMSEDKKDLPDDLTENDGIPVFLLMKQAISTGWDCPRAKILVKLREGMSESFEIQTIGRIRRMPEAKHYDDDLLDFCYVYTFDEKYKAGLLSSMDKAYETRRLFLKDKCKTFTLEKQIRDRDFNGLGEREVLQKIHTFLVEKYQLTTDKKANLTRLEAAGYIFGDEILGSALHGKFIKTYSVAEATTYYVTRKRVNTHKHGIELLHSVDAIKSTIGISTAKVKVILERLFRKGGNNKQKLITLPTADFYAFVVNNAHLLKEEFRAVTAKMAVQQSLLLAPKTTTFKIPEQDFFKYDPGVKNEAEYLTNAYREYTSGYATSLVRSTSEMLFEKYCETRDDIEWVYKNGDTGQQYFSIVYVDGLQHQWLFYADYIIKKKNGTIWIIETKGGEARGQDKNIDRQIGNKFNAFKQYAQDKKINWGFVRDKDGSLYINNTVFAEDMADDCWVPLSEKF</sequence>
<comment type="caution">
    <text evidence="2">The sequence shown here is derived from an EMBL/GenBank/DDBJ whole genome shotgun (WGS) entry which is preliminary data.</text>
</comment>
<accession>A0ABN0CZX5</accession>
<evidence type="ECO:0000313" key="2">
    <source>
        <dbReference type="EMBL" id="EGL39404.1"/>
    </source>
</evidence>
<dbReference type="Gene3D" id="3.40.50.300">
    <property type="entry name" value="P-loop containing nucleotide triphosphate hydrolases"/>
    <property type="match status" value="2"/>
</dbReference>
<feature type="domain" description="Helicase/UvrB N-terminal" evidence="1">
    <location>
        <begin position="8"/>
        <end position="180"/>
    </location>
</feature>
<gene>
    <name evidence="2" type="ORF">HMPREF1039_0903</name>
</gene>
<dbReference type="Proteomes" id="UP000004018">
    <property type="component" value="Unassembled WGS sequence"/>
</dbReference>
<evidence type="ECO:0000259" key="1">
    <source>
        <dbReference type="Pfam" id="PF04851"/>
    </source>
</evidence>
<protein>
    <submittedName>
        <fullName evidence="2">Type III restriction enzyme, res subunit</fullName>
    </submittedName>
</protein>
<dbReference type="InterPro" id="IPR006935">
    <property type="entry name" value="Helicase/UvrB_N"/>
</dbReference>
<evidence type="ECO:0000313" key="3">
    <source>
        <dbReference type="Proteomes" id="UP000004018"/>
    </source>
</evidence>
<dbReference type="RefSeq" id="WP_007391570.1">
    <property type="nucleotide sequence ID" value="NZ_AFIJ01000038.1"/>
</dbReference>